<dbReference type="PROSITE" id="PS51257">
    <property type="entry name" value="PROKAR_LIPOPROTEIN"/>
    <property type="match status" value="1"/>
</dbReference>
<evidence type="ECO:0000256" key="4">
    <source>
        <dbReference type="ARBA" id="ARBA00022777"/>
    </source>
</evidence>
<dbReference type="KEGG" id="spg:SpyM3_0849"/>
<evidence type="ECO:0000256" key="3">
    <source>
        <dbReference type="ARBA" id="ARBA00022741"/>
    </source>
</evidence>
<evidence type="ECO:0000313" key="8">
    <source>
        <dbReference type="Proteomes" id="UP000000564"/>
    </source>
</evidence>
<dbReference type="HOGENOM" id="CLU_046496_2_0_9"/>
<evidence type="ECO:0000256" key="1">
    <source>
        <dbReference type="ARBA" id="ARBA00012104"/>
    </source>
</evidence>
<evidence type="ECO:0000256" key="5">
    <source>
        <dbReference type="ARBA" id="ARBA00022840"/>
    </source>
</evidence>
<reference evidence="7 8" key="1">
    <citation type="journal article" date="2002" name="Proc. Natl. Acad. Sci. U.S.A.">
        <title>Genome sequence of a serotype M3 strain of group A Streptococcus: phage-encoded toxins, the high-virulence phenotype, and clone emergence.</title>
        <authorList>
            <person name="Beres S.B."/>
            <person name="Sylva G.L."/>
            <person name="Barbian K.D."/>
            <person name="Lei B."/>
            <person name="Hoff J.S."/>
            <person name="Mammarella N.D."/>
            <person name="Liu M.Y."/>
            <person name="Smoot J.C."/>
            <person name="Porcella S.F."/>
            <person name="Parkins L.D."/>
            <person name="Campbell D.S."/>
            <person name="Smith T.M."/>
            <person name="McCormick J.K."/>
            <person name="Leung D.Y."/>
            <person name="Schlievert P.M."/>
            <person name="Musser J.M."/>
        </authorList>
    </citation>
    <scope>NUCLEOTIDE SEQUENCE [LARGE SCALE GENOMIC DNA]</scope>
    <source>
        <strain evidence="8">ATCC BAA-595 / MGAS315</strain>
    </source>
</reference>
<dbReference type="PANTHER" id="PTHR10534:SF2">
    <property type="entry name" value="PYRIDOXAL KINASE"/>
    <property type="match status" value="1"/>
</dbReference>
<keyword evidence="3" id="KW-0547">Nucleotide-binding</keyword>
<keyword evidence="5" id="KW-0067">ATP-binding</keyword>
<dbReference type="Proteomes" id="UP000000564">
    <property type="component" value="Chromosome"/>
</dbReference>
<dbReference type="Gene3D" id="3.40.1190.20">
    <property type="match status" value="1"/>
</dbReference>
<proteinExistence type="predicted"/>
<dbReference type="SUPFAM" id="SSF53613">
    <property type="entry name" value="Ribokinase-like"/>
    <property type="match status" value="1"/>
</dbReference>
<dbReference type="CDD" id="cd01173">
    <property type="entry name" value="pyridoxal_pyridoxamine_kinase"/>
    <property type="match status" value="1"/>
</dbReference>
<dbReference type="GO" id="GO:0005829">
    <property type="term" value="C:cytosol"/>
    <property type="evidence" value="ECO:0007669"/>
    <property type="project" value="TreeGrafter"/>
</dbReference>
<evidence type="ECO:0000259" key="6">
    <source>
        <dbReference type="Pfam" id="PF08543"/>
    </source>
</evidence>
<evidence type="ECO:0000313" key="7">
    <source>
        <dbReference type="EMBL" id="AAM79456.1"/>
    </source>
</evidence>
<feature type="domain" description="Pyridoxamine kinase/Phosphomethylpyrimidine kinase" evidence="6">
    <location>
        <begin position="71"/>
        <end position="254"/>
    </location>
</feature>
<dbReference type="EMBL" id="AE014074">
    <property type="protein sequence ID" value="AAM79456.1"/>
    <property type="molecule type" value="Genomic_DNA"/>
</dbReference>
<dbReference type="GO" id="GO:0008478">
    <property type="term" value="F:pyridoxal kinase activity"/>
    <property type="evidence" value="ECO:0007669"/>
    <property type="project" value="UniProtKB-EC"/>
</dbReference>
<dbReference type="NCBIfam" id="NF005491">
    <property type="entry name" value="PRK07105.1"/>
    <property type="match status" value="1"/>
</dbReference>
<dbReference type="GeneID" id="69900822"/>
<organism evidence="7 8">
    <name type="scientific">Streptococcus pyogenes serotype M3 (strain ATCC BAA-595 / MGAS315)</name>
    <dbReference type="NCBI Taxonomy" id="198466"/>
    <lineage>
        <taxon>Bacteria</taxon>
        <taxon>Bacillati</taxon>
        <taxon>Bacillota</taxon>
        <taxon>Bacilli</taxon>
        <taxon>Lactobacillales</taxon>
        <taxon>Streptococcaceae</taxon>
        <taxon>Streptococcus</taxon>
    </lineage>
</organism>
<dbReference type="Pfam" id="PF08543">
    <property type="entry name" value="Phos_pyr_kin"/>
    <property type="match status" value="1"/>
</dbReference>
<dbReference type="PANTHER" id="PTHR10534">
    <property type="entry name" value="PYRIDOXAL KINASE"/>
    <property type="match status" value="1"/>
</dbReference>
<protein>
    <recommendedName>
        <fullName evidence="1">pyridoxal kinase</fullName>
        <ecNumber evidence="1">2.7.1.35</ecNumber>
    </recommendedName>
</protein>
<sequence>MKRIIVANDLVGVGKVALSASIPLMASCLLEQVLLPTCLLSSHTGGGQNPVKHTTSSILDVFLTDWDNKRIKFDGIFIGYFTTTRDGQKLLEWLSRKQLPLILDPIMADNGKLYQGFSQKHIEIMIKLTQKAELVLPNISEACLLTQTAYLAKNYDEEDIRQVARKLAKLGPKQVVISGISFEEGSIGFAYYQSDSDQLTFHFGKQFPYHFYGTGDIASAIITAGFYYQLPLTQILDLVVSFLEKVLQNTLTLKRDLILGVAYESHLNYLTKSFKKLLEEKNVISKIS</sequence>
<dbReference type="GO" id="GO:0005524">
    <property type="term" value="F:ATP binding"/>
    <property type="evidence" value="ECO:0007669"/>
    <property type="project" value="UniProtKB-KW"/>
</dbReference>
<evidence type="ECO:0000256" key="2">
    <source>
        <dbReference type="ARBA" id="ARBA00022679"/>
    </source>
</evidence>
<dbReference type="InterPro" id="IPR013749">
    <property type="entry name" value="PM/HMP-P_kinase-1"/>
</dbReference>
<dbReference type="EC" id="2.7.1.35" evidence="1"/>
<dbReference type="InterPro" id="IPR029056">
    <property type="entry name" value="Ribokinase-like"/>
</dbReference>
<name>A0A0H2UUF8_STRP3</name>
<dbReference type="RefSeq" id="WP_002992577.1">
    <property type="nucleotide sequence ID" value="NC_004070.1"/>
</dbReference>
<keyword evidence="4 7" id="KW-0418">Kinase</keyword>
<dbReference type="GO" id="GO:0009443">
    <property type="term" value="P:pyridoxal 5'-phosphate salvage"/>
    <property type="evidence" value="ECO:0007669"/>
    <property type="project" value="InterPro"/>
</dbReference>
<gene>
    <name evidence="7" type="primary">pdxK</name>
    <name evidence="7" type="ordered locus">SpyM3_0849</name>
</gene>
<dbReference type="AlphaFoldDB" id="A0A0H2UUF8"/>
<accession>A0A0H2UUF8</accession>
<keyword evidence="2" id="KW-0808">Transferase</keyword>
<dbReference type="InterPro" id="IPR004625">
    <property type="entry name" value="PyrdxlKinase"/>
</dbReference>